<dbReference type="EMBL" id="UINC01005992">
    <property type="protein sequence ID" value="SVA24805.1"/>
    <property type="molecule type" value="Genomic_DNA"/>
</dbReference>
<dbReference type="PANTHER" id="PTHR10151">
    <property type="entry name" value="ECTONUCLEOTIDE PYROPHOSPHATASE/PHOSPHODIESTERASE"/>
    <property type="match status" value="1"/>
</dbReference>
<dbReference type="Pfam" id="PF01663">
    <property type="entry name" value="Phosphodiest"/>
    <property type="match status" value="1"/>
</dbReference>
<dbReference type="InterPro" id="IPR002591">
    <property type="entry name" value="Phosphodiest/P_Trfase"/>
</dbReference>
<dbReference type="Gene3D" id="3.40.720.10">
    <property type="entry name" value="Alkaline Phosphatase, subunit A"/>
    <property type="match status" value="2"/>
</dbReference>
<name>A0A381U987_9ZZZZ</name>
<evidence type="ECO:0008006" key="2">
    <source>
        <dbReference type="Google" id="ProtNLM"/>
    </source>
</evidence>
<dbReference type="InterPro" id="IPR017850">
    <property type="entry name" value="Alkaline_phosphatase_core_sf"/>
</dbReference>
<proteinExistence type="predicted"/>
<dbReference type="AlphaFoldDB" id="A0A381U987"/>
<sequence length="482" mass="51753">MTKVVIAVFDGLQPAQIDPSVCPNIHQLSQEGCFFESHHPVFPSVTRINAASMVTGVNPGSHGLPGNTFVARDFDPGRVLSAMEPELAAIASSGLPVLHTPTLQEILSTVGLEYMSIGVGTSGNAYAHNPRGEEFGGATIHPEFSIPSSLHASLLGSFGEWPAESIPNTDRYAHAMGIFLDFVLEEKNPDVALIWSSEPDKSQHAFGVGSLESCAALSQADAQFGRLLRYLEASPNHKKADVLVLSDHGYSTIIGTVDIEEEMKRAGFHVGPGSEGVLVASNGGSALIYVGESNRDLADRIVNWLISNEWCGAVLASERLGHIEGTIPASVISYDGPRCPDITVSFKWTSEMNVERFAGQVYSTGGAPGLGQHGSMSRHEMNNTLLCRGPSFRKGERILSPSGNIDVMPTVLDLLGVAVPESVHGRVLAEAFSDFEDEIVSETKEYIATRVAERHTYEQRIVVSRVGNSIYLDEGNSSVQIV</sequence>
<gene>
    <name evidence="1" type="ORF">METZ01_LOCUS77659</name>
</gene>
<dbReference type="PANTHER" id="PTHR10151:SF120">
    <property type="entry name" value="BIS(5'-ADENOSYL)-TRIPHOSPHATASE"/>
    <property type="match status" value="1"/>
</dbReference>
<dbReference type="SUPFAM" id="SSF53649">
    <property type="entry name" value="Alkaline phosphatase-like"/>
    <property type="match status" value="1"/>
</dbReference>
<evidence type="ECO:0000313" key="1">
    <source>
        <dbReference type="EMBL" id="SVA24805.1"/>
    </source>
</evidence>
<dbReference type="GO" id="GO:0016787">
    <property type="term" value="F:hydrolase activity"/>
    <property type="evidence" value="ECO:0007669"/>
    <property type="project" value="UniProtKB-ARBA"/>
</dbReference>
<protein>
    <recommendedName>
        <fullName evidence="2">Alkaline phosphatase family protein</fullName>
    </recommendedName>
</protein>
<accession>A0A381U987</accession>
<organism evidence="1">
    <name type="scientific">marine metagenome</name>
    <dbReference type="NCBI Taxonomy" id="408172"/>
    <lineage>
        <taxon>unclassified sequences</taxon>
        <taxon>metagenomes</taxon>
        <taxon>ecological metagenomes</taxon>
    </lineage>
</organism>
<feature type="non-terminal residue" evidence="1">
    <location>
        <position position="482"/>
    </location>
</feature>
<reference evidence="1" key="1">
    <citation type="submission" date="2018-05" db="EMBL/GenBank/DDBJ databases">
        <authorList>
            <person name="Lanie J.A."/>
            <person name="Ng W.-L."/>
            <person name="Kazmierczak K.M."/>
            <person name="Andrzejewski T.M."/>
            <person name="Davidsen T.M."/>
            <person name="Wayne K.J."/>
            <person name="Tettelin H."/>
            <person name="Glass J.I."/>
            <person name="Rusch D."/>
            <person name="Podicherti R."/>
            <person name="Tsui H.-C.T."/>
            <person name="Winkler M.E."/>
        </authorList>
    </citation>
    <scope>NUCLEOTIDE SEQUENCE</scope>
</reference>